<dbReference type="InterPro" id="IPR013342">
    <property type="entry name" value="Mandelate_racemase_C"/>
</dbReference>
<dbReference type="Gene3D" id="3.30.390.10">
    <property type="entry name" value="Enolase-like, N-terminal domain"/>
    <property type="match status" value="1"/>
</dbReference>
<gene>
    <name evidence="5" type="ORF">ECB94_19125</name>
</gene>
<dbReference type="SUPFAM" id="SSF54826">
    <property type="entry name" value="Enolase N-terminal domain-like"/>
    <property type="match status" value="1"/>
</dbReference>
<keyword evidence="2" id="KW-0460">Magnesium</keyword>
<dbReference type="SMART" id="SM00922">
    <property type="entry name" value="MR_MLE"/>
    <property type="match status" value="1"/>
</dbReference>
<dbReference type="PROSITE" id="PS00909">
    <property type="entry name" value="MR_MLE_2"/>
    <property type="match status" value="1"/>
</dbReference>
<dbReference type="EMBL" id="CP033578">
    <property type="protein sequence ID" value="AYV23409.1"/>
    <property type="molecule type" value="Genomic_DNA"/>
</dbReference>
<accession>A0A3G4VGT3</accession>
<dbReference type="InterPro" id="IPR029017">
    <property type="entry name" value="Enolase-like_N"/>
</dbReference>
<dbReference type="InterPro" id="IPR018110">
    <property type="entry name" value="Mandel_Rmase/mucon_lact_enz_CS"/>
</dbReference>
<dbReference type="CDD" id="cd03325">
    <property type="entry name" value="D-galactonate_dehydratase"/>
    <property type="match status" value="1"/>
</dbReference>
<dbReference type="SFLD" id="SFLDG00179">
    <property type="entry name" value="mandelate_racemase"/>
    <property type="match status" value="1"/>
</dbReference>
<dbReference type="Pfam" id="PF02746">
    <property type="entry name" value="MR_MLE_N"/>
    <property type="match status" value="1"/>
</dbReference>
<evidence type="ECO:0000256" key="3">
    <source>
        <dbReference type="ARBA" id="ARBA00023239"/>
    </source>
</evidence>
<proteinExistence type="predicted"/>
<evidence type="ECO:0000256" key="1">
    <source>
        <dbReference type="ARBA" id="ARBA00022723"/>
    </source>
</evidence>
<evidence type="ECO:0000313" key="6">
    <source>
        <dbReference type="Proteomes" id="UP000279760"/>
    </source>
</evidence>
<dbReference type="InterPro" id="IPR013341">
    <property type="entry name" value="Mandelate_racemase_N_dom"/>
</dbReference>
<dbReference type="InterPro" id="IPR036849">
    <property type="entry name" value="Enolase-like_C_sf"/>
</dbReference>
<dbReference type="NCBIfam" id="NF010624">
    <property type="entry name" value="PRK14017.1"/>
    <property type="match status" value="1"/>
</dbReference>
<dbReference type="EC" id="4.2.1.6" evidence="5"/>
<dbReference type="PANTHER" id="PTHR48080">
    <property type="entry name" value="D-GALACTONATE DEHYDRATASE-RELATED"/>
    <property type="match status" value="1"/>
</dbReference>
<evidence type="ECO:0000313" key="5">
    <source>
        <dbReference type="EMBL" id="AYV23409.1"/>
    </source>
</evidence>
<dbReference type="RefSeq" id="WP_124941420.1">
    <property type="nucleotide sequence ID" value="NZ_CP033578.1"/>
</dbReference>
<feature type="domain" description="Mandelate racemase/muconate lactonizing enzyme C-terminal" evidence="4">
    <location>
        <begin position="125"/>
        <end position="231"/>
    </location>
</feature>
<dbReference type="InterPro" id="IPR023592">
    <property type="entry name" value="Galactonate_deHydtase"/>
</dbReference>
<sequence length="386" mass="43536">MKIIGYETFIVAPRWGFLKIITDEGIVGWGEPCLEGRTHTVHTCVNEMMEYLIGKDPFDMELHWNYLHRSTFYRGGPVMMSALSGIDQALWDIKGKALGVPVYELTGGKCRDKIKTYSWIGGDRPDDVVNMAKDRAEQGFTAIKMNGTDELNFIDNYSKVDALLERVQSLRDAMGKDFGIGIDFHGRVHKPMAKILMRELEPMKPMFVEEPVLPEHFSESIHEIAQYGAIPIATGERLHSRWEFKELLKHGGVDIIQPDVCHCGGITELKKIASMAEAYDVALAPHCPLGAIALASSVHIDTTCQNAIIQEQSVGIHYNQGNDVLDYIKNKDVFQFDNGYCLNLEGDGLGIEIDEEFMREQNQKAQSLPAWRNPHWTNEDGSFAEW</sequence>
<dbReference type="InterPro" id="IPR029065">
    <property type="entry name" value="Enolase_C-like"/>
</dbReference>
<dbReference type="SFLD" id="SFLDS00001">
    <property type="entry name" value="Enolase"/>
    <property type="match status" value="1"/>
</dbReference>
<organism evidence="5 6">
    <name type="scientific">Vibrio mediterranei</name>
    <dbReference type="NCBI Taxonomy" id="689"/>
    <lineage>
        <taxon>Bacteria</taxon>
        <taxon>Pseudomonadati</taxon>
        <taxon>Pseudomonadota</taxon>
        <taxon>Gammaproteobacteria</taxon>
        <taxon>Vibrionales</taxon>
        <taxon>Vibrionaceae</taxon>
        <taxon>Vibrio</taxon>
    </lineage>
</organism>
<name>A0A3G4VGT3_9VIBR</name>
<dbReference type="Proteomes" id="UP000279760">
    <property type="component" value="Chromosome 2"/>
</dbReference>
<dbReference type="GO" id="GO:0046872">
    <property type="term" value="F:metal ion binding"/>
    <property type="evidence" value="ECO:0007669"/>
    <property type="project" value="UniProtKB-KW"/>
</dbReference>
<dbReference type="Gene3D" id="3.20.20.120">
    <property type="entry name" value="Enolase-like C-terminal domain"/>
    <property type="match status" value="1"/>
</dbReference>
<dbReference type="Pfam" id="PF13378">
    <property type="entry name" value="MR_MLE_C"/>
    <property type="match status" value="1"/>
</dbReference>
<dbReference type="GO" id="GO:0008869">
    <property type="term" value="F:galactonate dehydratase activity"/>
    <property type="evidence" value="ECO:0007669"/>
    <property type="project" value="UniProtKB-EC"/>
</dbReference>
<reference evidence="5 6" key="1">
    <citation type="submission" date="2018-11" db="EMBL/GenBank/DDBJ databases">
        <title>Complete Genome Sequence of Vbrio mediterranei 117-T6: a Potential Pathogen Bacteria Isolated from the Conchocelis of Pyropia.</title>
        <authorList>
            <person name="Liu Q."/>
        </authorList>
    </citation>
    <scope>NUCLEOTIDE SEQUENCE [LARGE SCALE GENOMIC DNA]</scope>
    <source>
        <strain evidence="5 6">117-T6</strain>
    </source>
</reference>
<dbReference type="GO" id="GO:0034194">
    <property type="term" value="P:D-galactonate catabolic process"/>
    <property type="evidence" value="ECO:0007669"/>
    <property type="project" value="InterPro"/>
</dbReference>
<protein>
    <submittedName>
        <fullName evidence="5">Galactonate dehydratase</fullName>
        <ecNumber evidence="5">4.2.1.6</ecNumber>
    </submittedName>
</protein>
<keyword evidence="1" id="KW-0479">Metal-binding</keyword>
<dbReference type="InterPro" id="IPR034593">
    <property type="entry name" value="DgoD-like"/>
</dbReference>
<dbReference type="GO" id="GO:0009063">
    <property type="term" value="P:amino acid catabolic process"/>
    <property type="evidence" value="ECO:0007669"/>
    <property type="project" value="InterPro"/>
</dbReference>
<evidence type="ECO:0000256" key="2">
    <source>
        <dbReference type="ARBA" id="ARBA00022842"/>
    </source>
</evidence>
<dbReference type="PANTHER" id="PTHR48080:SF2">
    <property type="entry name" value="D-GALACTONATE DEHYDRATASE"/>
    <property type="match status" value="1"/>
</dbReference>
<dbReference type="SFLD" id="SFLDF00003">
    <property type="entry name" value="D-galactonate_dehydratase"/>
    <property type="match status" value="1"/>
</dbReference>
<dbReference type="AlphaFoldDB" id="A0A3G4VGT3"/>
<dbReference type="SUPFAM" id="SSF51604">
    <property type="entry name" value="Enolase C-terminal domain-like"/>
    <property type="match status" value="1"/>
</dbReference>
<evidence type="ECO:0000259" key="4">
    <source>
        <dbReference type="SMART" id="SM00922"/>
    </source>
</evidence>
<keyword evidence="3 5" id="KW-0456">Lyase</keyword>